<dbReference type="OrthoDB" id="399039at2"/>
<evidence type="ECO:0000259" key="1">
    <source>
        <dbReference type="PROSITE" id="PS50206"/>
    </source>
</evidence>
<dbReference type="InterPro" id="IPR036873">
    <property type="entry name" value="Rhodanese-like_dom_sf"/>
</dbReference>
<accession>A0A1B3SJR5</accession>
<protein>
    <recommendedName>
        <fullName evidence="1">Rhodanese domain-containing protein</fullName>
    </recommendedName>
</protein>
<evidence type="ECO:0000313" key="2">
    <source>
        <dbReference type="EMBL" id="AOG60167.1"/>
    </source>
</evidence>
<dbReference type="KEGG" id="shj:SHELI_v1c02120"/>
<dbReference type="PANTHER" id="PTHR43031">
    <property type="entry name" value="FAD-DEPENDENT OXIDOREDUCTASE"/>
    <property type="match status" value="1"/>
</dbReference>
<dbReference type="SMART" id="SM00450">
    <property type="entry name" value="RHOD"/>
    <property type="match status" value="1"/>
</dbReference>
<dbReference type="Pfam" id="PF00581">
    <property type="entry name" value="Rhodanese"/>
    <property type="match status" value="1"/>
</dbReference>
<dbReference type="STRING" id="216938.SHELI_v1c02120"/>
<dbReference type="RefSeq" id="WP_069115941.1">
    <property type="nucleotide sequence ID" value="NZ_CP017015.1"/>
</dbReference>
<dbReference type="CDD" id="cd00158">
    <property type="entry name" value="RHOD"/>
    <property type="match status" value="1"/>
</dbReference>
<dbReference type="SUPFAM" id="SSF52821">
    <property type="entry name" value="Rhodanese/Cell cycle control phosphatase"/>
    <property type="match status" value="1"/>
</dbReference>
<name>A0A1B3SJR5_9MOLU</name>
<dbReference type="EMBL" id="CP017015">
    <property type="protein sequence ID" value="AOG60167.1"/>
    <property type="molecule type" value="Genomic_DNA"/>
</dbReference>
<dbReference type="Gene3D" id="3.40.250.10">
    <property type="entry name" value="Rhodanese-like domain"/>
    <property type="match status" value="1"/>
</dbReference>
<dbReference type="Proteomes" id="UP000094378">
    <property type="component" value="Chromosome"/>
</dbReference>
<proteinExistence type="predicted"/>
<sequence length="101" mass="11448">MVDITAEQFKEIEDDPNIIIIDVRTSNEYATLLRVPNSINCEISTFLIKYREIVGDDKDRLIVTVCNAGNRSGEAARFLRDQGYNAKVLLGGAYGYNRKFK</sequence>
<dbReference type="AlphaFoldDB" id="A0A1B3SJR5"/>
<reference evidence="2 3" key="1">
    <citation type="submission" date="2016-08" db="EMBL/GenBank/DDBJ databases">
        <title>Complete genome sequence of Spiroplasma helicoides TABS-2 (DSM 22551).</title>
        <authorList>
            <person name="Shen W.-Y."/>
            <person name="Lo W.-S."/>
            <person name="Lai Y.-C."/>
            <person name="Kuo C.-H."/>
        </authorList>
    </citation>
    <scope>NUCLEOTIDE SEQUENCE [LARGE SCALE GENOMIC DNA]</scope>
    <source>
        <strain evidence="2 3">TABS-2</strain>
    </source>
</reference>
<keyword evidence="3" id="KW-1185">Reference proteome</keyword>
<gene>
    <name evidence="2" type="ORF">SHELI_v1c02120</name>
</gene>
<dbReference type="PANTHER" id="PTHR43031:SF16">
    <property type="entry name" value="OXIDOREDUCTASE"/>
    <property type="match status" value="1"/>
</dbReference>
<dbReference type="InterPro" id="IPR050229">
    <property type="entry name" value="GlpE_sulfurtransferase"/>
</dbReference>
<dbReference type="InterPro" id="IPR001763">
    <property type="entry name" value="Rhodanese-like_dom"/>
</dbReference>
<feature type="domain" description="Rhodanese" evidence="1">
    <location>
        <begin position="14"/>
        <end position="101"/>
    </location>
</feature>
<organism evidence="2 3">
    <name type="scientific">Spiroplasma helicoides</name>
    <dbReference type="NCBI Taxonomy" id="216938"/>
    <lineage>
        <taxon>Bacteria</taxon>
        <taxon>Bacillati</taxon>
        <taxon>Mycoplasmatota</taxon>
        <taxon>Mollicutes</taxon>
        <taxon>Entomoplasmatales</taxon>
        <taxon>Spiroplasmataceae</taxon>
        <taxon>Spiroplasma</taxon>
    </lineage>
</organism>
<dbReference type="PROSITE" id="PS50206">
    <property type="entry name" value="RHODANESE_3"/>
    <property type="match status" value="1"/>
</dbReference>
<evidence type="ECO:0000313" key="3">
    <source>
        <dbReference type="Proteomes" id="UP000094378"/>
    </source>
</evidence>